<protein>
    <recommendedName>
        <fullName evidence="2">Sensor histidine kinase NatK-like C-terminal domain-containing protein</fullName>
    </recommendedName>
</protein>
<evidence type="ECO:0000313" key="3">
    <source>
        <dbReference type="EMBL" id="BDE97225.1"/>
    </source>
</evidence>
<feature type="transmembrane region" description="Helical" evidence="1">
    <location>
        <begin position="92"/>
        <end position="112"/>
    </location>
</feature>
<feature type="transmembrane region" description="Helical" evidence="1">
    <location>
        <begin position="195"/>
        <end position="213"/>
    </location>
</feature>
<dbReference type="InterPro" id="IPR032834">
    <property type="entry name" value="NatK-like_C"/>
</dbReference>
<dbReference type="Proteomes" id="UP001320544">
    <property type="component" value="Chromosome"/>
</dbReference>
<evidence type="ECO:0000256" key="1">
    <source>
        <dbReference type="SAM" id="Phobius"/>
    </source>
</evidence>
<keyword evidence="1" id="KW-1133">Transmembrane helix</keyword>
<dbReference type="PANTHER" id="PTHR40448">
    <property type="entry name" value="TWO-COMPONENT SENSOR HISTIDINE KINASE"/>
    <property type="match status" value="1"/>
</dbReference>
<gene>
    <name evidence="3" type="ORF">CE91St30_25580</name>
</gene>
<dbReference type="PANTHER" id="PTHR40448:SF1">
    <property type="entry name" value="TWO-COMPONENT SENSOR HISTIDINE KINASE"/>
    <property type="match status" value="1"/>
</dbReference>
<accession>A0ABN6MGU4</accession>
<evidence type="ECO:0000259" key="2">
    <source>
        <dbReference type="Pfam" id="PF14501"/>
    </source>
</evidence>
<feature type="transmembrane region" description="Helical" evidence="1">
    <location>
        <begin position="40"/>
        <end position="57"/>
    </location>
</feature>
<reference evidence="3 4" key="1">
    <citation type="submission" date="2022-01" db="EMBL/GenBank/DDBJ databases">
        <title>Novel bile acid biosynthetic pathways are enriched in the microbiome of centenarians.</title>
        <authorList>
            <person name="Sato Y."/>
            <person name="Atarashi K."/>
            <person name="Plichta R.D."/>
            <person name="Arai Y."/>
            <person name="Sasajima S."/>
            <person name="Kearney M.S."/>
            <person name="Suda W."/>
            <person name="Takeshita K."/>
            <person name="Sasaki T."/>
            <person name="Okamoto S."/>
            <person name="Skelly N.A."/>
            <person name="Okamura Y."/>
            <person name="Vlamakis H."/>
            <person name="Li Y."/>
            <person name="Tanoue T."/>
            <person name="Takei H."/>
            <person name="Nittono H."/>
            <person name="Narushima S."/>
            <person name="Irie J."/>
            <person name="Itoh H."/>
            <person name="Moriya K."/>
            <person name="Sugiura Y."/>
            <person name="Suematsu M."/>
            <person name="Moritoki N."/>
            <person name="Shibata S."/>
            <person name="Littman R.D."/>
            <person name="Fischbach A.M."/>
            <person name="Uwamino Y."/>
            <person name="Inoue T."/>
            <person name="Honda A."/>
            <person name="Hattori M."/>
            <person name="Murai T."/>
            <person name="Xavier J.R."/>
            <person name="Hirose N."/>
            <person name="Honda K."/>
        </authorList>
    </citation>
    <scope>NUCLEOTIDE SEQUENCE [LARGE SCALE GENOMIC DNA]</scope>
    <source>
        <strain evidence="3 4">CE91-St30</strain>
    </source>
</reference>
<keyword evidence="1" id="KW-0812">Transmembrane</keyword>
<dbReference type="InterPro" id="IPR036890">
    <property type="entry name" value="HATPase_C_sf"/>
</dbReference>
<feature type="transmembrane region" description="Helical" evidence="1">
    <location>
        <begin position="124"/>
        <end position="146"/>
    </location>
</feature>
<dbReference type="CDD" id="cd16935">
    <property type="entry name" value="HATPase_AgrC-ComD-like"/>
    <property type="match status" value="1"/>
</dbReference>
<dbReference type="EMBL" id="AP025564">
    <property type="protein sequence ID" value="BDE97225.1"/>
    <property type="molecule type" value="Genomic_DNA"/>
</dbReference>
<name>A0ABN6MGU4_9ACTN</name>
<feature type="transmembrane region" description="Helical" evidence="1">
    <location>
        <begin position="12"/>
        <end position="33"/>
    </location>
</feature>
<keyword evidence="1" id="KW-0472">Membrane</keyword>
<feature type="transmembrane region" description="Helical" evidence="1">
    <location>
        <begin position="158"/>
        <end position="175"/>
    </location>
</feature>
<sequence>MITNYMLAYTDPFWIVASAAELALLVAFVRPLGRKRMTSIKAASCGIVLFALWHGVHLLHFDFVFDFILNIAVITAYLALTRNTRNGQSLYLACVFLLCSEIGKIITVDGIMQPLFSALSPLSAIAITSIWIALYVAFDALALFAISRWVFGEGVGRLSWSQSLFILLPLIPYTYIRTSGYVYDSTNHTLYQDMVLILVLLSVCTIAIIVANAHNLSAQIQRNELLHMQALLREQHMQYLAGKTAVDAVNRRYHDLKQYIGKIEDLGRGGYTPDKHDIEEFASAVKQEIEPLACEMQTGNEVLDILLTEKRRICWDNGIRPAFYVDGGKLGFMNSFDLCAIVGNAVDNAIEASQKLPSNEVKDICLTITYTNDLAVIQCRNQFSGAIDCETASIGTTKADTENHGFGIKSMRLTAESYGGYLSWDIADDEFVLTIMIPIDPNEVIAR</sequence>
<evidence type="ECO:0000313" key="4">
    <source>
        <dbReference type="Proteomes" id="UP001320544"/>
    </source>
</evidence>
<dbReference type="SUPFAM" id="SSF55874">
    <property type="entry name" value="ATPase domain of HSP90 chaperone/DNA topoisomerase II/histidine kinase"/>
    <property type="match status" value="1"/>
</dbReference>
<dbReference type="RefSeq" id="WP_244386404.1">
    <property type="nucleotide sequence ID" value="NZ_AP025564.1"/>
</dbReference>
<dbReference type="Pfam" id="PF14501">
    <property type="entry name" value="HATPase_c_5"/>
    <property type="match status" value="1"/>
</dbReference>
<feature type="transmembrane region" description="Helical" evidence="1">
    <location>
        <begin position="63"/>
        <end position="80"/>
    </location>
</feature>
<feature type="domain" description="Sensor histidine kinase NatK-like C-terminal" evidence="2">
    <location>
        <begin position="333"/>
        <end position="438"/>
    </location>
</feature>
<organism evidence="3 4">
    <name type="scientific">Raoultibacter timonensis</name>
    <dbReference type="NCBI Taxonomy" id="1907662"/>
    <lineage>
        <taxon>Bacteria</taxon>
        <taxon>Bacillati</taxon>
        <taxon>Actinomycetota</taxon>
        <taxon>Coriobacteriia</taxon>
        <taxon>Eggerthellales</taxon>
        <taxon>Eggerthellaceae</taxon>
        <taxon>Raoultibacter</taxon>
    </lineage>
</organism>
<keyword evidence="4" id="KW-1185">Reference proteome</keyword>
<dbReference type="Gene3D" id="3.30.565.10">
    <property type="entry name" value="Histidine kinase-like ATPase, C-terminal domain"/>
    <property type="match status" value="1"/>
</dbReference>
<proteinExistence type="predicted"/>